<dbReference type="Pfam" id="PF00892">
    <property type="entry name" value="EamA"/>
    <property type="match status" value="1"/>
</dbReference>
<dbReference type="Proteomes" id="UP000008035">
    <property type="component" value="Chromosome"/>
</dbReference>
<feature type="transmembrane region" description="Helical" evidence="1">
    <location>
        <begin position="75"/>
        <end position="103"/>
    </location>
</feature>
<dbReference type="InterPro" id="IPR000620">
    <property type="entry name" value="EamA_dom"/>
</dbReference>
<evidence type="ECO:0000313" key="4">
    <source>
        <dbReference type="Proteomes" id="UP000008035"/>
    </source>
</evidence>
<feature type="transmembrane region" description="Helical" evidence="1">
    <location>
        <begin position="43"/>
        <end position="63"/>
    </location>
</feature>
<dbReference type="RefSeq" id="WP_015040715.1">
    <property type="nucleotide sequence ID" value="NC_018828.1"/>
</dbReference>
<reference evidence="3 4" key="1">
    <citation type="journal article" date="2012" name="BMC Genomics">
        <title>Comparative genomics of the classical Bordetella subspecies: the evolution and exchange of virulence-associated diversity amongst closely related pathogens.</title>
        <authorList>
            <person name="Park J."/>
            <person name="Zhang Y."/>
            <person name="Buboltz A.M."/>
            <person name="Zhang X."/>
            <person name="Schuster S.C."/>
            <person name="Ahuja U."/>
            <person name="Liu M."/>
            <person name="Miller J.F."/>
            <person name="Sebaihia M."/>
            <person name="Bentley S.D."/>
            <person name="Parkhill J."/>
            <person name="Harvill E.T."/>
        </authorList>
    </citation>
    <scope>NUCLEOTIDE SEQUENCE [LARGE SCALE GENOMIC DNA]</scope>
    <source>
        <strain evidence="3 4">Bpp5</strain>
    </source>
</reference>
<gene>
    <name evidence="3" type="ordered locus">BN117_4358</name>
</gene>
<feature type="transmembrane region" description="Helical" evidence="1">
    <location>
        <begin position="123"/>
        <end position="142"/>
    </location>
</feature>
<organism evidence="3 4">
    <name type="scientific">Bordetella parapertussis (strain Bpp5)</name>
    <dbReference type="NCBI Taxonomy" id="1208660"/>
    <lineage>
        <taxon>Bacteria</taxon>
        <taxon>Pseudomonadati</taxon>
        <taxon>Pseudomonadota</taxon>
        <taxon>Betaproteobacteria</taxon>
        <taxon>Burkholderiales</taxon>
        <taxon>Alcaligenaceae</taxon>
        <taxon>Bordetella</taxon>
    </lineage>
</organism>
<dbReference type="HOGENOM" id="CLU_067094_0_0_4"/>
<feature type="transmembrane region" description="Helical" evidence="1">
    <location>
        <begin position="15"/>
        <end position="37"/>
    </location>
</feature>
<evidence type="ECO:0000313" key="3">
    <source>
        <dbReference type="EMBL" id="CCJ51691.1"/>
    </source>
</evidence>
<feature type="transmembrane region" description="Helical" evidence="1">
    <location>
        <begin position="184"/>
        <end position="203"/>
    </location>
</feature>
<name>K0ML08_BORPB</name>
<feature type="transmembrane region" description="Helical" evidence="1">
    <location>
        <begin position="154"/>
        <end position="172"/>
    </location>
</feature>
<keyword evidence="1" id="KW-0812">Transmembrane</keyword>
<dbReference type="KEGG" id="bpar:BN117_4358"/>
<evidence type="ECO:0000256" key="1">
    <source>
        <dbReference type="SAM" id="Phobius"/>
    </source>
</evidence>
<protein>
    <submittedName>
        <fullName evidence="3">Membrane protein</fullName>
    </submittedName>
</protein>
<evidence type="ECO:0000259" key="2">
    <source>
        <dbReference type="Pfam" id="PF00892"/>
    </source>
</evidence>
<keyword evidence="1" id="KW-1133">Transmembrane helix</keyword>
<dbReference type="GO" id="GO:0016020">
    <property type="term" value="C:membrane"/>
    <property type="evidence" value="ECO:0007669"/>
    <property type="project" value="InterPro"/>
</dbReference>
<dbReference type="AlphaFoldDB" id="K0ML08"/>
<sequence length="257" mass="25923">MHVSALPGAQPARHAANGAGVAAILLWASLALMTATAQGLPPFQLLAASFGVAFALSAVLLTARRAWGRLRAPAGAWLLAVGGIFGYHALYFYALAGAALGFAGTALLVWQRAGGPPGADAGADGYLAALGCAFVWSGYSALNRRYADVPSDMIGGVCGVVALAGGLCHLAFEQTVAPSVAQWWAILGLGIGPVGLAFFAWDYATKRGSLPLLGALSYLAPLVSTLLLIATGAAAAGWGPVLAALAIIGGAWLATRR</sequence>
<dbReference type="EMBL" id="HE965803">
    <property type="protein sequence ID" value="CCJ51691.1"/>
    <property type="molecule type" value="Genomic_DNA"/>
</dbReference>
<feature type="transmembrane region" description="Helical" evidence="1">
    <location>
        <begin position="210"/>
        <end position="229"/>
    </location>
</feature>
<feature type="transmembrane region" description="Helical" evidence="1">
    <location>
        <begin position="235"/>
        <end position="254"/>
    </location>
</feature>
<feature type="domain" description="EamA" evidence="2">
    <location>
        <begin position="125"/>
        <end position="255"/>
    </location>
</feature>
<accession>K0ML08</accession>
<keyword evidence="1" id="KW-0472">Membrane</keyword>
<proteinExistence type="predicted"/>